<evidence type="ECO:0000313" key="2">
    <source>
        <dbReference type="EMBL" id="RXS96563.1"/>
    </source>
</evidence>
<keyword evidence="1" id="KW-1133">Transmembrane helix</keyword>
<proteinExistence type="predicted"/>
<comment type="caution">
    <text evidence="2">The sequence shown here is derived from an EMBL/GenBank/DDBJ whole genome shotgun (WGS) entry which is preliminary data.</text>
</comment>
<dbReference type="AlphaFoldDB" id="A0A4Q1SGV8"/>
<keyword evidence="1" id="KW-0472">Membrane</keyword>
<evidence type="ECO:0000256" key="1">
    <source>
        <dbReference type="SAM" id="Phobius"/>
    </source>
</evidence>
<dbReference type="OrthoDB" id="108329at2"/>
<dbReference type="RefSeq" id="WP_129206313.1">
    <property type="nucleotide sequence ID" value="NZ_BMGU01000001.1"/>
</dbReference>
<reference evidence="2 3" key="1">
    <citation type="journal article" date="2016" name="Int. J. Syst. Evol. Microbiol.">
        <title>Acidipila dinghuensis sp. nov., an acidobacterium isolated from forest soil.</title>
        <authorList>
            <person name="Jiang Y.W."/>
            <person name="Wang J."/>
            <person name="Chen M.H."/>
            <person name="Lv Y.Y."/>
            <person name="Qiu L.H."/>
        </authorList>
    </citation>
    <scope>NUCLEOTIDE SEQUENCE [LARGE SCALE GENOMIC DNA]</scope>
    <source>
        <strain evidence="2 3">DHOF10</strain>
    </source>
</reference>
<dbReference type="EMBL" id="SDMK01000001">
    <property type="protein sequence ID" value="RXS96563.1"/>
    <property type="molecule type" value="Genomic_DNA"/>
</dbReference>
<name>A0A4Q1SGV8_9BACT</name>
<evidence type="ECO:0000313" key="3">
    <source>
        <dbReference type="Proteomes" id="UP000290253"/>
    </source>
</evidence>
<protein>
    <recommendedName>
        <fullName evidence="4">Adenylate cyclase</fullName>
    </recommendedName>
</protein>
<feature type="transmembrane region" description="Helical" evidence="1">
    <location>
        <begin position="178"/>
        <end position="199"/>
    </location>
</feature>
<accession>A0A4Q1SGV8</accession>
<keyword evidence="1" id="KW-0812">Transmembrane</keyword>
<keyword evidence="3" id="KW-1185">Reference proteome</keyword>
<gene>
    <name evidence="2" type="ORF">ESZ00_00995</name>
</gene>
<sequence>MKDSIVAMAGDATAPIPEGPQLDISDSEGVDARRALVERIAVSQRFRSSIRLRDFLFYVADCALRDAPEEATEQQIGMRVFGRAAGYNSSEDSIVRTQARLLRMKLTDYFSDEGAGEELILEIPKGHYLPAFHLRNEAGKAPHPVEVAVVEPAAALPPAVTEAASDPERQRPARLPKWLPLVLALAALLVLGGAGWWGWSHTPVKRSSLERLWGPFFAEDSLVIYSNALFTGDSRSGLRYAPPGTQAGSDANLVDTYTGIGETAAVYDITRLFDAHHADFTLKRSLLVTWDEAKLRNLVFIGSVAENLSLRDITSTTDFTLMRGDDFAGIANHHPKPGEPAVYARPEHPLDKDYAILALLPGVQPGKKMLVFSGLTTMGTQAAVEFACHHETLDELVKAASGAHGELRPFEAVLETSIGGGVPLQTRLVTVHVH</sequence>
<dbReference type="Proteomes" id="UP000290253">
    <property type="component" value="Unassembled WGS sequence"/>
</dbReference>
<evidence type="ECO:0008006" key="4">
    <source>
        <dbReference type="Google" id="ProtNLM"/>
    </source>
</evidence>
<organism evidence="2 3">
    <name type="scientific">Silvibacterium dinghuense</name>
    <dbReference type="NCBI Taxonomy" id="1560006"/>
    <lineage>
        <taxon>Bacteria</taxon>
        <taxon>Pseudomonadati</taxon>
        <taxon>Acidobacteriota</taxon>
        <taxon>Terriglobia</taxon>
        <taxon>Terriglobales</taxon>
        <taxon>Acidobacteriaceae</taxon>
        <taxon>Silvibacterium</taxon>
    </lineage>
</organism>